<gene>
    <name evidence="4" type="ordered locus">Sfum_3943</name>
</gene>
<dbReference type="PANTHER" id="PTHR30024">
    <property type="entry name" value="ALIPHATIC SULFONATES-BINDING PROTEIN-RELATED"/>
    <property type="match status" value="1"/>
</dbReference>
<sequence>MPDRGPRESGTTGLPVRHPASLVPAWGGGEAMKKANERLSVLILLMAFTGFTMGFPISNGSAQAAGESVLPAADKDYVVKLGYYNCDHMTAAPVAKDAGIFDELGLKVEVIGNAKVPEAMAAGQMDLGYIGFERTVRAYLKGCPIFIGAMNHLGGSYYLVLRNDIYEQYQKDRRVLLGKKLALGTEPEKNSPEWVTFTGKIGLPPDGKNYETFNMSDKDEFLAMKTGKLDGYTTCDPWGSMAEHDRSGRIVPEFTITRMPSGKWGACCVLSVNRNFAEAHPELARKMILAHSKAIQFIYTHPLRTAEIFARNYSVPLEVALMTIFRKTVAEDRTMRWDIHEENVREAVAWNLGTKTLDQAAATNDYTDTRYLREAGTEDFERFIREKVDPVFPLGMSYPDWKKKAYAVEGKAFQAAL</sequence>
<dbReference type="InParanoid" id="A0LQB0"/>
<evidence type="ECO:0000313" key="4">
    <source>
        <dbReference type="EMBL" id="ABK19612.1"/>
    </source>
</evidence>
<proteinExistence type="inferred from homology"/>
<dbReference type="eggNOG" id="COG0715">
    <property type="taxonomic scope" value="Bacteria"/>
</dbReference>
<dbReference type="HOGENOM" id="CLU_046534_0_0_7"/>
<accession>A0LQB0</accession>
<dbReference type="Proteomes" id="UP000001784">
    <property type="component" value="Chromosome"/>
</dbReference>
<comment type="subcellular location">
    <subcellularLocation>
        <location evidence="1">Periplasm</location>
    </subcellularLocation>
</comment>
<name>A0LQB0_SYNFM</name>
<dbReference type="Gene3D" id="3.40.190.10">
    <property type="entry name" value="Periplasmic binding protein-like II"/>
    <property type="match status" value="2"/>
</dbReference>
<evidence type="ECO:0000313" key="5">
    <source>
        <dbReference type="Proteomes" id="UP000001784"/>
    </source>
</evidence>
<reference evidence="4 5" key="1">
    <citation type="submission" date="2006-10" db="EMBL/GenBank/DDBJ databases">
        <title>Complete sequence of Syntrophobacter fumaroxidans MPOB.</title>
        <authorList>
            <consortium name="US DOE Joint Genome Institute"/>
            <person name="Copeland A."/>
            <person name="Lucas S."/>
            <person name="Lapidus A."/>
            <person name="Barry K."/>
            <person name="Detter J.C."/>
            <person name="Glavina del Rio T."/>
            <person name="Hammon N."/>
            <person name="Israni S."/>
            <person name="Pitluck S."/>
            <person name="Goltsman E.G."/>
            <person name="Martinez M."/>
            <person name="Schmutz J."/>
            <person name="Larimer F."/>
            <person name="Land M."/>
            <person name="Hauser L."/>
            <person name="Kyrpides N."/>
            <person name="Kim E."/>
            <person name="Boone D.R."/>
            <person name="Brockman F."/>
            <person name="Culley D."/>
            <person name="Ferry J."/>
            <person name="Gunsalus R."/>
            <person name="McInerney M.J."/>
            <person name="Morrison M."/>
            <person name="Plugge C."/>
            <person name="Rohlin L."/>
            <person name="Scholten J."/>
            <person name="Sieber J."/>
            <person name="Stams A.J.M."/>
            <person name="Worm P."/>
            <person name="Henstra A.M."/>
            <person name="Richardson P."/>
        </authorList>
    </citation>
    <scope>NUCLEOTIDE SEQUENCE [LARGE SCALE GENOMIC DNA]</scope>
    <source>
        <strain evidence="5">DSM 10017 / MPOB</strain>
    </source>
</reference>
<keyword evidence="3" id="KW-0732">Signal</keyword>
<organism evidence="4 5">
    <name type="scientific">Syntrophobacter fumaroxidans (strain DSM 10017 / MPOB)</name>
    <dbReference type="NCBI Taxonomy" id="335543"/>
    <lineage>
        <taxon>Bacteria</taxon>
        <taxon>Pseudomonadati</taxon>
        <taxon>Thermodesulfobacteriota</taxon>
        <taxon>Syntrophobacteria</taxon>
        <taxon>Syntrophobacterales</taxon>
        <taxon>Syntrophobacteraceae</taxon>
        <taxon>Syntrophobacter</taxon>
    </lineage>
</organism>
<dbReference type="STRING" id="335543.Sfum_3943"/>
<evidence type="ECO:0000256" key="1">
    <source>
        <dbReference type="ARBA" id="ARBA00004418"/>
    </source>
</evidence>
<dbReference type="KEGG" id="sfu:Sfum_3943"/>
<dbReference type="SUPFAM" id="SSF53850">
    <property type="entry name" value="Periplasmic binding protein-like II"/>
    <property type="match status" value="1"/>
</dbReference>
<dbReference type="NCBIfam" id="NF040735">
    <property type="entry name" value="SBP_SaoX"/>
    <property type="match status" value="1"/>
</dbReference>
<comment type="similarity">
    <text evidence="2">Belongs to the bacterial solute-binding protein SsuA/TauA family.</text>
</comment>
<dbReference type="EMBL" id="CP000478">
    <property type="protein sequence ID" value="ABK19612.1"/>
    <property type="molecule type" value="Genomic_DNA"/>
</dbReference>
<keyword evidence="5" id="KW-1185">Reference proteome</keyword>
<dbReference type="OrthoDB" id="5516036at2"/>
<protein>
    <submittedName>
        <fullName evidence="4">ABC-type nitrate/sulfonate/bicarbonate transport systems periplasmic components-like</fullName>
    </submittedName>
</protein>
<dbReference type="PANTHER" id="PTHR30024:SF47">
    <property type="entry name" value="TAURINE-BINDING PERIPLASMIC PROTEIN"/>
    <property type="match status" value="1"/>
</dbReference>
<dbReference type="AlphaFoldDB" id="A0LQB0"/>
<evidence type="ECO:0000256" key="3">
    <source>
        <dbReference type="ARBA" id="ARBA00022729"/>
    </source>
</evidence>
<evidence type="ECO:0000256" key="2">
    <source>
        <dbReference type="ARBA" id="ARBA00010742"/>
    </source>
</evidence>
<dbReference type="GO" id="GO:0042597">
    <property type="term" value="C:periplasmic space"/>
    <property type="evidence" value="ECO:0007669"/>
    <property type="project" value="UniProtKB-SubCell"/>
</dbReference>
<dbReference type="Pfam" id="PF13379">
    <property type="entry name" value="NMT1_2"/>
    <property type="match status" value="1"/>
</dbReference>